<dbReference type="SUPFAM" id="SSF53822">
    <property type="entry name" value="Periplasmic binding protein-like I"/>
    <property type="match status" value="1"/>
</dbReference>
<proteinExistence type="inferred from homology"/>
<organism evidence="9 10">
    <name type="scientific">Nonomuraea longicatena</name>
    <dbReference type="NCBI Taxonomy" id="83682"/>
    <lineage>
        <taxon>Bacteria</taxon>
        <taxon>Bacillati</taxon>
        <taxon>Actinomycetota</taxon>
        <taxon>Actinomycetes</taxon>
        <taxon>Streptosporangiales</taxon>
        <taxon>Streptosporangiaceae</taxon>
        <taxon>Nonomuraea</taxon>
    </lineage>
</organism>
<evidence type="ECO:0000256" key="7">
    <source>
        <dbReference type="SAM" id="Coils"/>
    </source>
</evidence>
<evidence type="ECO:0000256" key="6">
    <source>
        <dbReference type="ARBA" id="ARBA00023288"/>
    </source>
</evidence>
<keyword evidence="5" id="KW-0472">Membrane</keyword>
<dbReference type="Pfam" id="PF02608">
    <property type="entry name" value="Bmp"/>
    <property type="match status" value="1"/>
</dbReference>
<evidence type="ECO:0000256" key="2">
    <source>
        <dbReference type="ARBA" id="ARBA00008610"/>
    </source>
</evidence>
<reference evidence="10" key="1">
    <citation type="journal article" date="2019" name="Int. J. Syst. Evol. Microbiol.">
        <title>The Global Catalogue of Microorganisms (GCM) 10K type strain sequencing project: providing services to taxonomists for standard genome sequencing and annotation.</title>
        <authorList>
            <consortium name="The Broad Institute Genomics Platform"/>
            <consortium name="The Broad Institute Genome Sequencing Center for Infectious Disease"/>
            <person name="Wu L."/>
            <person name="Ma J."/>
        </authorList>
    </citation>
    <scope>NUCLEOTIDE SEQUENCE [LARGE SCALE GENOMIC DNA]</scope>
    <source>
        <strain evidence="10">JCM 11136</strain>
    </source>
</reference>
<accession>A0ABP3ZKI6</accession>
<comment type="subcellular location">
    <subcellularLocation>
        <location evidence="1">Cell membrane</location>
        <topology evidence="1">Lipid-anchor</topology>
    </subcellularLocation>
</comment>
<dbReference type="InterPro" id="IPR003760">
    <property type="entry name" value="PnrA-like"/>
</dbReference>
<dbReference type="EMBL" id="BAAAHQ010000009">
    <property type="protein sequence ID" value="GAA0923224.1"/>
    <property type="molecule type" value="Genomic_DNA"/>
</dbReference>
<dbReference type="PANTHER" id="PTHR34296">
    <property type="entry name" value="TRANSCRIPTIONAL ACTIVATOR PROTEIN MED"/>
    <property type="match status" value="1"/>
</dbReference>
<evidence type="ECO:0000256" key="4">
    <source>
        <dbReference type="ARBA" id="ARBA00022729"/>
    </source>
</evidence>
<comment type="caution">
    <text evidence="9">The sequence shown here is derived from an EMBL/GenBank/DDBJ whole genome shotgun (WGS) entry which is preliminary data.</text>
</comment>
<dbReference type="Proteomes" id="UP001501578">
    <property type="component" value="Unassembled WGS sequence"/>
</dbReference>
<dbReference type="CDD" id="cd06354">
    <property type="entry name" value="PBP1_PrnA-like"/>
    <property type="match status" value="1"/>
</dbReference>
<evidence type="ECO:0000256" key="3">
    <source>
        <dbReference type="ARBA" id="ARBA00022475"/>
    </source>
</evidence>
<name>A0ABP3ZKI6_9ACTN</name>
<keyword evidence="4" id="KW-0732">Signal</keyword>
<evidence type="ECO:0000256" key="5">
    <source>
        <dbReference type="ARBA" id="ARBA00023136"/>
    </source>
</evidence>
<keyword evidence="7" id="KW-0175">Coiled coil</keyword>
<evidence type="ECO:0000256" key="1">
    <source>
        <dbReference type="ARBA" id="ARBA00004193"/>
    </source>
</evidence>
<comment type="similarity">
    <text evidence="2">Belongs to the BMP lipoprotein family.</text>
</comment>
<feature type="coiled-coil region" evidence="7">
    <location>
        <begin position="343"/>
        <end position="370"/>
    </location>
</feature>
<dbReference type="PANTHER" id="PTHR34296:SF2">
    <property type="entry name" value="ABC TRANSPORTER GUANOSINE-BINDING PROTEIN NUPN"/>
    <property type="match status" value="1"/>
</dbReference>
<dbReference type="InterPro" id="IPR028082">
    <property type="entry name" value="Peripla_BP_I"/>
</dbReference>
<gene>
    <name evidence="9" type="ORF">GCM10009560_23040</name>
</gene>
<sequence length="375" mass="38506">MRFFAPAMKLAGGEMKGVALLSKRFGKTAVGALTGAMLMAAAACGGGNSGTTNASSAPSEAASSEAPKGALKVGLAFDIGGRGDKSFNDSAYAGLEKAKAELGAEIKELSPAGDGNNRADLLRQLADAGYNPIIGVGFAYGEDIKKAAEEYPEIQFGIVDSASNAKNVTGLLFAEEQGSYLAGVAAALKSKSNHVGFVGGVENDLIKKFEAGFVQGVKATKKDAKIDVKYLTPDGDFSGFKAPDKGKVAAEKMYQDGADIVYHASGDSGLGVFQAAAAAKKLAIGVDSDQRQTVKETDLQATIMTSMIKRVDVGVFEFIKAFQGGGQGGSNVTYDLKVDGVGLATTGGDIDDLKKELDAATEKIVSGEITVSAKP</sequence>
<keyword evidence="3" id="KW-1003">Cell membrane</keyword>
<keyword evidence="10" id="KW-1185">Reference proteome</keyword>
<dbReference type="InterPro" id="IPR050957">
    <property type="entry name" value="BMP_lipoprotein"/>
</dbReference>
<evidence type="ECO:0000313" key="10">
    <source>
        <dbReference type="Proteomes" id="UP001501578"/>
    </source>
</evidence>
<evidence type="ECO:0000259" key="8">
    <source>
        <dbReference type="Pfam" id="PF02608"/>
    </source>
</evidence>
<keyword evidence="6" id="KW-0449">Lipoprotein</keyword>
<evidence type="ECO:0000313" key="9">
    <source>
        <dbReference type="EMBL" id="GAA0923224.1"/>
    </source>
</evidence>
<dbReference type="Gene3D" id="3.40.50.2300">
    <property type="match status" value="2"/>
</dbReference>
<protein>
    <submittedName>
        <fullName evidence="9">BMP family ABC transporter substrate-binding protein</fullName>
    </submittedName>
</protein>
<feature type="domain" description="ABC transporter substrate-binding protein PnrA-like" evidence="8">
    <location>
        <begin position="76"/>
        <end position="372"/>
    </location>
</feature>